<dbReference type="AlphaFoldDB" id="A0A0E9XZP9"/>
<sequence>MVLKDNSALGLQVPSKLACSLSVDPSRLNLSAFFTPISV</sequence>
<accession>A0A0E9XZP9</accession>
<name>A0A0E9XZP9_ANGAN</name>
<proteinExistence type="predicted"/>
<evidence type="ECO:0000313" key="1">
    <source>
        <dbReference type="EMBL" id="JAI07174.1"/>
    </source>
</evidence>
<dbReference type="EMBL" id="GBXM01001404">
    <property type="protein sequence ID" value="JAI07174.1"/>
    <property type="molecule type" value="Transcribed_RNA"/>
</dbReference>
<reference evidence="1" key="1">
    <citation type="submission" date="2014-11" db="EMBL/GenBank/DDBJ databases">
        <authorList>
            <person name="Amaro Gonzalez C."/>
        </authorList>
    </citation>
    <scope>NUCLEOTIDE SEQUENCE</scope>
</reference>
<organism evidence="1">
    <name type="scientific">Anguilla anguilla</name>
    <name type="common">European freshwater eel</name>
    <name type="synonym">Muraena anguilla</name>
    <dbReference type="NCBI Taxonomy" id="7936"/>
    <lineage>
        <taxon>Eukaryota</taxon>
        <taxon>Metazoa</taxon>
        <taxon>Chordata</taxon>
        <taxon>Craniata</taxon>
        <taxon>Vertebrata</taxon>
        <taxon>Euteleostomi</taxon>
        <taxon>Actinopterygii</taxon>
        <taxon>Neopterygii</taxon>
        <taxon>Teleostei</taxon>
        <taxon>Anguilliformes</taxon>
        <taxon>Anguillidae</taxon>
        <taxon>Anguilla</taxon>
    </lineage>
</organism>
<protein>
    <submittedName>
        <fullName evidence="1">Uncharacterized protein</fullName>
    </submittedName>
</protein>
<reference evidence="1" key="2">
    <citation type="journal article" date="2015" name="Fish Shellfish Immunol.">
        <title>Early steps in the European eel (Anguilla anguilla)-Vibrio vulnificus interaction in the gills: Role of the RtxA13 toxin.</title>
        <authorList>
            <person name="Callol A."/>
            <person name="Pajuelo D."/>
            <person name="Ebbesson L."/>
            <person name="Teles M."/>
            <person name="MacKenzie S."/>
            <person name="Amaro C."/>
        </authorList>
    </citation>
    <scope>NUCLEOTIDE SEQUENCE</scope>
</reference>